<dbReference type="InterPro" id="IPR011032">
    <property type="entry name" value="GroES-like_sf"/>
</dbReference>
<dbReference type="InterPro" id="IPR047122">
    <property type="entry name" value="Trans-enoyl_RdTase-like"/>
</dbReference>
<organism evidence="4 5">
    <name type="scientific">Talaromyces pinophilus</name>
    <name type="common">Penicillium pinophilum</name>
    <dbReference type="NCBI Taxonomy" id="128442"/>
    <lineage>
        <taxon>Eukaryota</taxon>
        <taxon>Fungi</taxon>
        <taxon>Dikarya</taxon>
        <taxon>Ascomycota</taxon>
        <taxon>Pezizomycotina</taxon>
        <taxon>Eurotiomycetes</taxon>
        <taxon>Eurotiomycetidae</taxon>
        <taxon>Eurotiales</taxon>
        <taxon>Trichocomaceae</taxon>
        <taxon>Talaromyces</taxon>
        <taxon>Talaromyces sect. Talaromyces</taxon>
    </lineage>
</organism>
<accession>A0A510NX51</accession>
<dbReference type="EMBL" id="DF933814">
    <property type="protein sequence ID" value="GAM36633.1"/>
    <property type="molecule type" value="Genomic_DNA"/>
</dbReference>
<dbReference type="InterPro" id="IPR036291">
    <property type="entry name" value="NAD(P)-bd_dom_sf"/>
</dbReference>
<dbReference type="InterPro" id="IPR020843">
    <property type="entry name" value="ER"/>
</dbReference>
<evidence type="ECO:0000256" key="2">
    <source>
        <dbReference type="ARBA" id="ARBA00023002"/>
    </source>
</evidence>
<comment type="similarity">
    <text evidence="1">Belongs to the zinc-containing alcohol dehydrogenase family.</text>
</comment>
<dbReference type="Pfam" id="PF08240">
    <property type="entry name" value="ADH_N"/>
    <property type="match status" value="1"/>
</dbReference>
<sequence>MNKCIFVDAANELSVREIPEFYRPRGSQSLVKVRYSGINPADLNHTKHLGMNNNVCGYEICGTVIEAGETSRYTVGDIVFGSNKPGRSKPAYHGGHQDFAILESDTMSMKLPSQVPNADAAALGIMVRSAGDALINLFEIPFPAINVHGPPAAGGLLVWGGASAVGTAAIQLAKAMELSPIFAVASSANHNTLLELGATKCFDYRDSDVVKLIGDAAGKEQNGIKYVFDTVCKEGSLGTMDLCELIATEKDVKFAGCLPQFGRPRWKLVMASRGADVPVPFELPGQIGKANMQWESRLERTVAWAANTYGVQFRIPNVTIVKGAERGIQAIRDVNEGKVNFAKIVIEHPL</sequence>
<proteinExistence type="inferred from homology"/>
<evidence type="ECO:0000256" key="1">
    <source>
        <dbReference type="ARBA" id="ARBA00008072"/>
    </source>
</evidence>
<keyword evidence="5" id="KW-1185">Reference proteome</keyword>
<name>A0A510NX51_TALPI</name>
<dbReference type="PANTHER" id="PTHR45348">
    <property type="entry name" value="HYPOTHETICAL OXIDOREDUCTASE (EUROFUNG)"/>
    <property type="match status" value="1"/>
</dbReference>
<dbReference type="SUPFAM" id="SSF50129">
    <property type="entry name" value="GroES-like"/>
    <property type="match status" value="1"/>
</dbReference>
<dbReference type="AlphaFoldDB" id="A0A510NX51"/>
<dbReference type="InterPro" id="IPR013149">
    <property type="entry name" value="ADH-like_C"/>
</dbReference>
<dbReference type="GO" id="GO:0016651">
    <property type="term" value="F:oxidoreductase activity, acting on NAD(P)H"/>
    <property type="evidence" value="ECO:0007669"/>
    <property type="project" value="InterPro"/>
</dbReference>
<evidence type="ECO:0000259" key="3">
    <source>
        <dbReference type="SMART" id="SM00829"/>
    </source>
</evidence>
<dbReference type="Proteomes" id="UP000053095">
    <property type="component" value="Unassembled WGS sequence"/>
</dbReference>
<dbReference type="PANTHER" id="PTHR45348:SF7">
    <property type="entry name" value="ZINC BINDING OXIDOREDUCTASE, PUTATIVE-RELATED"/>
    <property type="match status" value="1"/>
</dbReference>
<keyword evidence="2" id="KW-0560">Oxidoreductase</keyword>
<gene>
    <name evidence="4" type="ORF">TCE0_018r05868</name>
</gene>
<protein>
    <recommendedName>
        <fullName evidence="3">Enoyl reductase (ER) domain-containing protein</fullName>
    </recommendedName>
</protein>
<dbReference type="Gene3D" id="3.40.50.720">
    <property type="entry name" value="NAD(P)-binding Rossmann-like Domain"/>
    <property type="match status" value="1"/>
</dbReference>
<evidence type="ECO:0000313" key="4">
    <source>
        <dbReference type="EMBL" id="GAM36633.1"/>
    </source>
</evidence>
<dbReference type="Gene3D" id="3.90.180.10">
    <property type="entry name" value="Medium-chain alcohol dehydrogenases, catalytic domain"/>
    <property type="match status" value="1"/>
</dbReference>
<dbReference type="Pfam" id="PF00107">
    <property type="entry name" value="ADH_zinc_N"/>
    <property type="match status" value="1"/>
</dbReference>
<dbReference type="InterPro" id="IPR013154">
    <property type="entry name" value="ADH-like_N"/>
</dbReference>
<evidence type="ECO:0000313" key="5">
    <source>
        <dbReference type="Proteomes" id="UP000053095"/>
    </source>
</evidence>
<feature type="domain" description="Enoyl reductase (ER)" evidence="3">
    <location>
        <begin position="8"/>
        <end position="346"/>
    </location>
</feature>
<dbReference type="SMART" id="SM00829">
    <property type="entry name" value="PKS_ER"/>
    <property type="match status" value="1"/>
</dbReference>
<dbReference type="CDD" id="cd08249">
    <property type="entry name" value="enoyl_reductase_like"/>
    <property type="match status" value="1"/>
</dbReference>
<reference evidence="5" key="1">
    <citation type="journal article" date="2015" name="Genome Announc.">
        <title>Draft genome sequence of Talaromyces cellulolyticus strain Y-94, a source of lignocellulosic biomass-degrading enzymes.</title>
        <authorList>
            <person name="Fujii T."/>
            <person name="Koike H."/>
            <person name="Sawayama S."/>
            <person name="Yano S."/>
            <person name="Inoue H."/>
        </authorList>
    </citation>
    <scope>NUCLEOTIDE SEQUENCE [LARGE SCALE GENOMIC DNA]</scope>
    <source>
        <strain evidence="5">Y-94</strain>
    </source>
</reference>
<dbReference type="SUPFAM" id="SSF51735">
    <property type="entry name" value="NAD(P)-binding Rossmann-fold domains"/>
    <property type="match status" value="1"/>
</dbReference>